<dbReference type="EMBL" id="SPOI01000122">
    <property type="protein sequence ID" value="TIB36630.1"/>
    <property type="molecule type" value="Genomic_DNA"/>
</dbReference>
<reference evidence="8 9" key="1">
    <citation type="submission" date="2019-03" db="EMBL/GenBank/DDBJ databases">
        <title>Sequencing 23 genomes of Wallemia ichthyophaga.</title>
        <authorList>
            <person name="Gostincar C."/>
        </authorList>
    </citation>
    <scope>NUCLEOTIDE SEQUENCE [LARGE SCALE GENOMIC DNA]</scope>
    <source>
        <strain evidence="8 9">EXF-6200</strain>
    </source>
</reference>
<protein>
    <recommendedName>
        <fullName evidence="6">Protein YOP1</fullName>
    </recommendedName>
</protein>
<accession>A0A4T0J207</accession>
<name>A0A4T0J207_WALIC</name>
<comment type="caution">
    <text evidence="8">The sequence shown here is derived from an EMBL/GenBank/DDBJ whole genome shotgun (WGS) entry which is preliminary data.</text>
</comment>
<comment type="caution">
    <text evidence="6">Lacks conserved residue(s) required for the propagation of feature annotation.</text>
</comment>
<dbReference type="InterPro" id="IPR004345">
    <property type="entry name" value="TB2_DP1_HVA22"/>
</dbReference>
<feature type="compositionally biased region" description="Basic and acidic residues" evidence="7">
    <location>
        <begin position="177"/>
        <end position="189"/>
    </location>
</feature>
<evidence type="ECO:0000256" key="4">
    <source>
        <dbReference type="ARBA" id="ARBA00022989"/>
    </source>
</evidence>
<sequence length="189" mass="21087">MASAADIQAKAQYYVNQVDKQRLPTNLKGEYYSPPTNTQLTLPPIESQIGLPKAYVAPGLAFVVAALVFFNIGAAFISNLIGFAIPAYYALCAIESPGHDDDIQWLTYFVVFSFFTFGESIVNIVKYFPFYYLFKIGFSAWLMLPQTKGAKTLYLNVLRPVLFSKNKSQPRGSFTAHDLRSKADAQVDN</sequence>
<evidence type="ECO:0000256" key="2">
    <source>
        <dbReference type="ARBA" id="ARBA00008573"/>
    </source>
</evidence>
<dbReference type="AlphaFoldDB" id="A0A4T0J207"/>
<comment type="subcellular location">
    <subcellularLocation>
        <location evidence="1 6">Membrane</location>
        <topology evidence="1 6">Multi-pass membrane protein</topology>
    </subcellularLocation>
</comment>
<feature type="transmembrane region" description="Helical" evidence="6">
    <location>
        <begin position="60"/>
        <end position="85"/>
    </location>
</feature>
<comment type="similarity">
    <text evidence="2 6">Belongs to the DP1 family.</text>
</comment>
<evidence type="ECO:0000256" key="3">
    <source>
        <dbReference type="ARBA" id="ARBA00022692"/>
    </source>
</evidence>
<evidence type="ECO:0000313" key="8">
    <source>
        <dbReference type="EMBL" id="TIB36630.1"/>
    </source>
</evidence>
<keyword evidence="3 6" id="KW-0812">Transmembrane</keyword>
<keyword evidence="4 6" id="KW-1133">Transmembrane helix</keyword>
<dbReference type="Proteomes" id="UP000310689">
    <property type="component" value="Unassembled WGS sequence"/>
</dbReference>
<feature type="transmembrane region" description="Helical" evidence="6">
    <location>
        <begin position="105"/>
        <end position="125"/>
    </location>
</feature>
<keyword evidence="5 6" id="KW-0472">Membrane</keyword>
<dbReference type="PANTHER" id="PTHR12300:SF161">
    <property type="entry name" value="RECEPTOR EXPRESSION-ENHANCING PROTEIN"/>
    <property type="match status" value="1"/>
</dbReference>
<evidence type="ECO:0000256" key="1">
    <source>
        <dbReference type="ARBA" id="ARBA00004141"/>
    </source>
</evidence>
<dbReference type="GO" id="GO:0016020">
    <property type="term" value="C:membrane"/>
    <property type="evidence" value="ECO:0007669"/>
    <property type="project" value="UniProtKB-SubCell"/>
</dbReference>
<dbReference type="PANTHER" id="PTHR12300">
    <property type="entry name" value="HVA22-LIKE PROTEINS"/>
    <property type="match status" value="1"/>
</dbReference>
<dbReference type="Pfam" id="PF03134">
    <property type="entry name" value="TB2_DP1_HVA22"/>
    <property type="match status" value="1"/>
</dbReference>
<proteinExistence type="inferred from homology"/>
<gene>
    <name evidence="8" type="ORF">E3P86_02427</name>
</gene>
<organism evidence="8 9">
    <name type="scientific">Wallemia ichthyophaga</name>
    <dbReference type="NCBI Taxonomy" id="245174"/>
    <lineage>
        <taxon>Eukaryota</taxon>
        <taxon>Fungi</taxon>
        <taxon>Dikarya</taxon>
        <taxon>Basidiomycota</taxon>
        <taxon>Wallemiomycotina</taxon>
        <taxon>Wallemiomycetes</taxon>
        <taxon>Wallemiales</taxon>
        <taxon>Wallemiaceae</taxon>
        <taxon>Wallemia</taxon>
    </lineage>
</organism>
<evidence type="ECO:0000256" key="5">
    <source>
        <dbReference type="ARBA" id="ARBA00023136"/>
    </source>
</evidence>
<feature type="region of interest" description="Disordered" evidence="7">
    <location>
        <begin position="168"/>
        <end position="189"/>
    </location>
</feature>
<evidence type="ECO:0000256" key="7">
    <source>
        <dbReference type="SAM" id="MobiDB-lite"/>
    </source>
</evidence>
<evidence type="ECO:0000313" key="9">
    <source>
        <dbReference type="Proteomes" id="UP000310689"/>
    </source>
</evidence>
<evidence type="ECO:0000256" key="6">
    <source>
        <dbReference type="RuleBase" id="RU362006"/>
    </source>
</evidence>